<dbReference type="InterPro" id="IPR050408">
    <property type="entry name" value="HGPRT"/>
</dbReference>
<dbReference type="Proteomes" id="UP001268683">
    <property type="component" value="Chromosome"/>
</dbReference>
<feature type="domain" description="Phosphoribosyltransferase" evidence="3">
    <location>
        <begin position="51"/>
        <end position="169"/>
    </location>
</feature>
<keyword evidence="4" id="KW-0328">Glycosyltransferase</keyword>
<sequence>MDPFFDWGRAKNAHEGVEPLFTAGEIVERVEELATLLSKWMDDDEEPLAQVIMNGAVMFGADLVRALSSRGVVLEMDFIHMQRNSQAGTVDLIAASNRPVTGRHVLIIDDIFDTGRTLQKAKDHFYRLGADQVTSVVLLDKSNGKETATRPEYIGFECPNVFVIGYGMDIGFRYRELPFVGKLGTA</sequence>
<protein>
    <submittedName>
        <fullName evidence="4">Phosphoribosyltransferase family protein</fullName>
    </submittedName>
</protein>
<keyword evidence="5" id="KW-1185">Reference proteome</keyword>
<dbReference type="RefSeq" id="WP_310799842.1">
    <property type="nucleotide sequence ID" value="NZ_CP123872.1"/>
</dbReference>
<dbReference type="PANTHER" id="PTHR43340:SF1">
    <property type="entry name" value="HYPOXANTHINE PHOSPHORIBOSYLTRANSFERASE"/>
    <property type="match status" value="1"/>
</dbReference>
<dbReference type="InterPro" id="IPR000836">
    <property type="entry name" value="PRTase_dom"/>
</dbReference>
<dbReference type="InterPro" id="IPR029057">
    <property type="entry name" value="PRTase-like"/>
</dbReference>
<comment type="catalytic activity">
    <reaction evidence="1">
        <text>GMP + diphosphate = guanine + 5-phospho-alpha-D-ribose 1-diphosphate</text>
        <dbReference type="Rhea" id="RHEA:25424"/>
        <dbReference type="ChEBI" id="CHEBI:16235"/>
        <dbReference type="ChEBI" id="CHEBI:33019"/>
        <dbReference type="ChEBI" id="CHEBI:58017"/>
        <dbReference type="ChEBI" id="CHEBI:58115"/>
        <dbReference type="EC" id="2.4.2.8"/>
    </reaction>
    <physiologicalReaction direction="right-to-left" evidence="1">
        <dbReference type="Rhea" id="RHEA:25426"/>
    </physiologicalReaction>
</comment>
<reference evidence="4" key="1">
    <citation type="submission" date="2023-04" db="EMBL/GenBank/DDBJ databases">
        <title>Complete genome sequence of Temperatibacter marinus.</title>
        <authorList>
            <person name="Rong J.-C."/>
            <person name="Yi M.-L."/>
            <person name="Zhao Q."/>
        </authorList>
    </citation>
    <scope>NUCLEOTIDE SEQUENCE</scope>
    <source>
        <strain evidence="4">NBRC 110045</strain>
    </source>
</reference>
<dbReference type="KEGG" id="tmk:QGN29_06270"/>
<dbReference type="SUPFAM" id="SSF53271">
    <property type="entry name" value="PRTase-like"/>
    <property type="match status" value="1"/>
</dbReference>
<accession>A0AA52EIW2</accession>
<gene>
    <name evidence="4" type="ORF">QGN29_06270</name>
</gene>
<dbReference type="PANTHER" id="PTHR43340">
    <property type="entry name" value="HYPOXANTHINE-GUANINE PHOSPHORIBOSYLTRANSFERASE"/>
    <property type="match status" value="1"/>
</dbReference>
<dbReference type="GO" id="GO:0006178">
    <property type="term" value="P:guanine salvage"/>
    <property type="evidence" value="ECO:0007669"/>
    <property type="project" value="TreeGrafter"/>
</dbReference>
<dbReference type="Gene3D" id="3.40.50.2020">
    <property type="match status" value="1"/>
</dbReference>
<proteinExistence type="predicted"/>
<organism evidence="4 5">
    <name type="scientific">Temperatibacter marinus</name>
    <dbReference type="NCBI Taxonomy" id="1456591"/>
    <lineage>
        <taxon>Bacteria</taxon>
        <taxon>Pseudomonadati</taxon>
        <taxon>Pseudomonadota</taxon>
        <taxon>Alphaproteobacteria</taxon>
        <taxon>Kordiimonadales</taxon>
        <taxon>Temperatibacteraceae</taxon>
        <taxon>Temperatibacter</taxon>
    </lineage>
</organism>
<evidence type="ECO:0000259" key="3">
    <source>
        <dbReference type="Pfam" id="PF00156"/>
    </source>
</evidence>
<evidence type="ECO:0000256" key="1">
    <source>
        <dbReference type="ARBA" id="ARBA00048811"/>
    </source>
</evidence>
<dbReference type="GO" id="GO:0032264">
    <property type="term" value="P:IMP salvage"/>
    <property type="evidence" value="ECO:0007669"/>
    <property type="project" value="TreeGrafter"/>
</dbReference>
<evidence type="ECO:0000256" key="2">
    <source>
        <dbReference type="ARBA" id="ARBA00049402"/>
    </source>
</evidence>
<dbReference type="GO" id="GO:0004422">
    <property type="term" value="F:hypoxanthine phosphoribosyltransferase activity"/>
    <property type="evidence" value="ECO:0007669"/>
    <property type="project" value="TreeGrafter"/>
</dbReference>
<keyword evidence="4" id="KW-0808">Transferase</keyword>
<evidence type="ECO:0000313" key="5">
    <source>
        <dbReference type="Proteomes" id="UP001268683"/>
    </source>
</evidence>
<dbReference type="GO" id="GO:0000287">
    <property type="term" value="F:magnesium ion binding"/>
    <property type="evidence" value="ECO:0007669"/>
    <property type="project" value="TreeGrafter"/>
</dbReference>
<dbReference type="AlphaFoldDB" id="A0AA52EIW2"/>
<dbReference type="GO" id="GO:0005829">
    <property type="term" value="C:cytosol"/>
    <property type="evidence" value="ECO:0007669"/>
    <property type="project" value="TreeGrafter"/>
</dbReference>
<dbReference type="EMBL" id="CP123872">
    <property type="protein sequence ID" value="WND03978.1"/>
    <property type="molecule type" value="Genomic_DNA"/>
</dbReference>
<dbReference type="GO" id="GO:0046100">
    <property type="term" value="P:hypoxanthine metabolic process"/>
    <property type="evidence" value="ECO:0007669"/>
    <property type="project" value="TreeGrafter"/>
</dbReference>
<evidence type="ECO:0000313" key="4">
    <source>
        <dbReference type="EMBL" id="WND03978.1"/>
    </source>
</evidence>
<comment type="catalytic activity">
    <reaction evidence="2">
        <text>IMP + diphosphate = hypoxanthine + 5-phospho-alpha-D-ribose 1-diphosphate</text>
        <dbReference type="Rhea" id="RHEA:17973"/>
        <dbReference type="ChEBI" id="CHEBI:17368"/>
        <dbReference type="ChEBI" id="CHEBI:33019"/>
        <dbReference type="ChEBI" id="CHEBI:58017"/>
        <dbReference type="ChEBI" id="CHEBI:58053"/>
        <dbReference type="EC" id="2.4.2.8"/>
    </reaction>
    <physiologicalReaction direction="right-to-left" evidence="2">
        <dbReference type="Rhea" id="RHEA:17975"/>
    </physiologicalReaction>
</comment>
<name>A0AA52EIW2_9PROT</name>
<dbReference type="GO" id="GO:0032263">
    <property type="term" value="P:GMP salvage"/>
    <property type="evidence" value="ECO:0007669"/>
    <property type="project" value="TreeGrafter"/>
</dbReference>
<dbReference type="CDD" id="cd06223">
    <property type="entry name" value="PRTases_typeI"/>
    <property type="match status" value="1"/>
</dbReference>
<dbReference type="Pfam" id="PF00156">
    <property type="entry name" value="Pribosyltran"/>
    <property type="match status" value="1"/>
</dbReference>